<accession>A0A9Q4CDS8</accession>
<gene>
    <name evidence="1" type="ORF">OS123_10465</name>
</gene>
<name>A0A9Q4CDS8_9CORY</name>
<dbReference type="Gene3D" id="3.20.20.370">
    <property type="entry name" value="Glycoside hydrolase/deacetylase"/>
    <property type="match status" value="1"/>
</dbReference>
<dbReference type="InterPro" id="IPR011330">
    <property type="entry name" value="Glyco_hydro/deAcase_b/a-brl"/>
</dbReference>
<sequence>MADMNRPMISLSLSSLRSENLGDARKLMTELTPHGVRPTLRVAPHCSRDWALRRHPDVLEFIHDCRDEGAEIVLAGFDESVRGRRSEFAELPAHEARLRLTAACRQMAAMDLTTDVFSPPRWILSEGTRRVLPELGFAVLSDLNGVQDLRTGDVAAVPVLAFGEGFGAARWWRRSVQKVGARQIATGHSIRLSTAACRLAEDDVRDSLLTVVHSALAAGYAPANRISDVLADGPKV</sequence>
<dbReference type="SUPFAM" id="SSF88713">
    <property type="entry name" value="Glycoside hydrolase/deacetylase"/>
    <property type="match status" value="1"/>
</dbReference>
<dbReference type="Proteomes" id="UP001070238">
    <property type="component" value="Unassembled WGS sequence"/>
</dbReference>
<protein>
    <submittedName>
        <fullName evidence="1">DUF2334 domain-containing protein</fullName>
    </submittedName>
</protein>
<dbReference type="EMBL" id="JAPMKX010000004">
    <property type="protein sequence ID" value="MCX7538956.1"/>
    <property type="molecule type" value="Genomic_DNA"/>
</dbReference>
<dbReference type="Pfam" id="PF10096">
    <property type="entry name" value="DUF2334"/>
    <property type="match status" value="1"/>
</dbReference>
<organism evidence="1 2">
    <name type="scientific">Corynebacterium antarcticum</name>
    <dbReference type="NCBI Taxonomy" id="2800405"/>
    <lineage>
        <taxon>Bacteria</taxon>
        <taxon>Bacillati</taxon>
        <taxon>Actinomycetota</taxon>
        <taxon>Actinomycetes</taxon>
        <taxon>Mycobacteriales</taxon>
        <taxon>Corynebacteriaceae</taxon>
        <taxon>Corynebacterium</taxon>
    </lineage>
</organism>
<dbReference type="RefSeq" id="WP_267169723.1">
    <property type="nucleotide sequence ID" value="NZ_JAPMKX010000004.1"/>
</dbReference>
<dbReference type="GO" id="GO:0005975">
    <property type="term" value="P:carbohydrate metabolic process"/>
    <property type="evidence" value="ECO:0007669"/>
    <property type="project" value="InterPro"/>
</dbReference>
<reference evidence="1" key="1">
    <citation type="submission" date="2022-11" db="EMBL/GenBank/DDBJ databases">
        <title>Corynebacterium sp. isolated from Penguins.</title>
        <authorList>
            <person name="Sedlar K."/>
            <person name="Svec P."/>
        </authorList>
    </citation>
    <scope>NUCLEOTIDE SEQUENCE</scope>
    <source>
        <strain evidence="1">P5875</strain>
    </source>
</reference>
<dbReference type="InterPro" id="IPR018763">
    <property type="entry name" value="DUF2334"/>
</dbReference>
<evidence type="ECO:0000313" key="2">
    <source>
        <dbReference type="Proteomes" id="UP001070238"/>
    </source>
</evidence>
<evidence type="ECO:0000313" key="1">
    <source>
        <dbReference type="EMBL" id="MCX7538956.1"/>
    </source>
</evidence>
<comment type="caution">
    <text evidence="1">The sequence shown here is derived from an EMBL/GenBank/DDBJ whole genome shotgun (WGS) entry which is preliminary data.</text>
</comment>
<proteinExistence type="predicted"/>
<dbReference type="AlphaFoldDB" id="A0A9Q4CDS8"/>